<dbReference type="CDD" id="cd00353">
    <property type="entry name" value="Ribosomal_S15p_S13e"/>
    <property type="match status" value="1"/>
</dbReference>
<evidence type="ECO:0000313" key="8">
    <source>
        <dbReference type="EMBL" id="HII71066.1"/>
    </source>
</evidence>
<name>A0A832TBH6_9EURY</name>
<dbReference type="GO" id="GO:0022627">
    <property type="term" value="C:cytosolic small ribosomal subunit"/>
    <property type="evidence" value="ECO:0007669"/>
    <property type="project" value="TreeGrafter"/>
</dbReference>
<evidence type="ECO:0000259" key="7">
    <source>
        <dbReference type="SMART" id="SM01386"/>
    </source>
</evidence>
<dbReference type="GO" id="GO:0003735">
    <property type="term" value="F:structural constituent of ribosome"/>
    <property type="evidence" value="ECO:0007669"/>
    <property type="project" value="InterPro"/>
</dbReference>
<keyword evidence="3 4" id="KW-0687">Ribonucleoprotein</keyword>
<evidence type="ECO:0000256" key="3">
    <source>
        <dbReference type="ARBA" id="ARBA00023274"/>
    </source>
</evidence>
<comment type="similarity">
    <text evidence="1 4 5">Belongs to the universal ribosomal protein uS15 family.</text>
</comment>
<feature type="compositionally biased region" description="Basic and acidic residues" evidence="6">
    <location>
        <begin position="1"/>
        <end position="11"/>
    </location>
</feature>
<sequence length="149" mass="17299">MARMHSRDRGKSGSTRPPRVAPPSWVEYSPEEVESLVVDLAKQGYEPAMIGIKLRDEYGIPDVKLITGKKITEILEEHGLAPELPEDLLNLIRRAKRVREHLKRHPKDLHSKRGLQLIESKIHRLVKYYKRKGVLPEDWKYDPEALHVE</sequence>
<dbReference type="RefSeq" id="WP_011019961.1">
    <property type="nucleotide sequence ID" value="NZ_DUJS01000005.1"/>
</dbReference>
<dbReference type="SMR" id="A0A832TBH6"/>
<accession>A0A832TBH6</accession>
<keyword evidence="2 4" id="KW-0689">Ribosomal protein</keyword>
<evidence type="ECO:0000256" key="4">
    <source>
        <dbReference type="HAMAP-Rule" id="MF_01343"/>
    </source>
</evidence>
<dbReference type="Gene3D" id="1.10.287.10">
    <property type="entry name" value="S15/NS1, RNA-binding"/>
    <property type="match status" value="1"/>
</dbReference>
<dbReference type="InterPro" id="IPR009068">
    <property type="entry name" value="uS15_NS1_RNA-bd_sf"/>
</dbReference>
<dbReference type="InterPro" id="IPR012606">
    <property type="entry name" value="Ribosomal_uS15_N"/>
</dbReference>
<dbReference type="Pfam" id="PF08069">
    <property type="entry name" value="Ribosomal_S13_N"/>
    <property type="match status" value="1"/>
</dbReference>
<reference evidence="8" key="1">
    <citation type="journal article" date="2020" name="bioRxiv">
        <title>A rank-normalized archaeal taxonomy based on genome phylogeny resolves widespread incomplete and uneven classifications.</title>
        <authorList>
            <person name="Rinke C."/>
            <person name="Chuvochina M."/>
            <person name="Mussig A.J."/>
            <person name="Chaumeil P.-A."/>
            <person name="Waite D.W."/>
            <person name="Whitman W.B."/>
            <person name="Parks D.H."/>
            <person name="Hugenholtz P."/>
        </authorList>
    </citation>
    <scope>NUCLEOTIDE SEQUENCE</scope>
    <source>
        <strain evidence="8">UBA8853</strain>
    </source>
</reference>
<dbReference type="PANTHER" id="PTHR11885">
    <property type="entry name" value="RIBOSOMAL PROTEIN S15P/S13E"/>
    <property type="match status" value="1"/>
</dbReference>
<dbReference type="InterPro" id="IPR023029">
    <property type="entry name" value="Ribosomal_uS15_arc_euk"/>
</dbReference>
<evidence type="ECO:0000256" key="1">
    <source>
        <dbReference type="ARBA" id="ARBA00008434"/>
    </source>
</evidence>
<dbReference type="NCBIfam" id="NF006331">
    <property type="entry name" value="PRK08561.1"/>
    <property type="match status" value="1"/>
</dbReference>
<comment type="caution">
    <text evidence="8">The sequence shown here is derived from an EMBL/GenBank/DDBJ whole genome shotgun (WGS) entry which is preliminary data.</text>
</comment>
<dbReference type="OMA" id="MHTRRKG"/>
<dbReference type="PROSITE" id="PS00362">
    <property type="entry name" value="RIBOSOMAL_S15"/>
    <property type="match status" value="1"/>
</dbReference>
<dbReference type="InterPro" id="IPR000589">
    <property type="entry name" value="Ribosomal_uS15"/>
</dbReference>
<dbReference type="SMART" id="SM01386">
    <property type="entry name" value="Ribosomal_S13_N"/>
    <property type="match status" value="1"/>
</dbReference>
<dbReference type="SMART" id="SM01387">
    <property type="entry name" value="Ribosomal_S15"/>
    <property type="match status" value="1"/>
</dbReference>
<dbReference type="HAMAP" id="MF_01343_A">
    <property type="entry name" value="Ribosomal_uS15_A"/>
    <property type="match status" value="1"/>
</dbReference>
<dbReference type="SUPFAM" id="SSF47060">
    <property type="entry name" value="S15/NS1 RNA-binding domain"/>
    <property type="match status" value="1"/>
</dbReference>
<evidence type="ECO:0000256" key="6">
    <source>
        <dbReference type="SAM" id="MobiDB-lite"/>
    </source>
</evidence>
<organism evidence="8 9">
    <name type="scientific">Methanopyrus kandleri</name>
    <dbReference type="NCBI Taxonomy" id="2320"/>
    <lineage>
        <taxon>Archaea</taxon>
        <taxon>Methanobacteriati</taxon>
        <taxon>Methanobacteriota</taxon>
        <taxon>Methanomada group</taxon>
        <taxon>Methanopyri</taxon>
        <taxon>Methanopyrales</taxon>
        <taxon>Methanopyraceae</taxon>
        <taxon>Methanopyrus</taxon>
    </lineage>
</organism>
<dbReference type="AlphaFoldDB" id="A0A832TBH6"/>
<gene>
    <name evidence="4" type="primary">rps15</name>
    <name evidence="8" type="ORF">HA336_07545</name>
</gene>
<evidence type="ECO:0000256" key="5">
    <source>
        <dbReference type="RuleBase" id="RU003919"/>
    </source>
</evidence>
<dbReference type="EMBL" id="DUJS01000005">
    <property type="protein sequence ID" value="HII71066.1"/>
    <property type="molecule type" value="Genomic_DNA"/>
</dbReference>
<dbReference type="Gene3D" id="4.10.860.130">
    <property type="match status" value="1"/>
</dbReference>
<dbReference type="PANTHER" id="PTHR11885:SF6">
    <property type="entry name" value="SMALL RIBOSOMAL SUBUNIT PROTEIN US15"/>
    <property type="match status" value="1"/>
</dbReference>
<proteinExistence type="inferred from homology"/>
<dbReference type="GO" id="GO:0006412">
    <property type="term" value="P:translation"/>
    <property type="evidence" value="ECO:0007669"/>
    <property type="project" value="UniProtKB-UniRule"/>
</dbReference>
<dbReference type="GO" id="GO:0070181">
    <property type="term" value="F:small ribosomal subunit rRNA binding"/>
    <property type="evidence" value="ECO:0007669"/>
    <property type="project" value="TreeGrafter"/>
</dbReference>
<dbReference type="FunFam" id="4.10.860.130:FF:000001">
    <property type="entry name" value="40S ribosomal protein S13"/>
    <property type="match status" value="1"/>
</dbReference>
<dbReference type="GeneID" id="1478188"/>
<dbReference type="FunFam" id="1.10.287.10:FF:000003">
    <property type="entry name" value="40S ribosomal protein S13"/>
    <property type="match status" value="1"/>
</dbReference>
<evidence type="ECO:0000256" key="2">
    <source>
        <dbReference type="ARBA" id="ARBA00022980"/>
    </source>
</evidence>
<feature type="region of interest" description="Disordered" evidence="6">
    <location>
        <begin position="1"/>
        <end position="25"/>
    </location>
</feature>
<protein>
    <recommendedName>
        <fullName evidence="4">Small ribosomal subunit protein uS15</fullName>
    </recommendedName>
</protein>
<dbReference type="Pfam" id="PF00312">
    <property type="entry name" value="Ribosomal_S15"/>
    <property type="match status" value="1"/>
</dbReference>
<dbReference type="Proteomes" id="UP000619545">
    <property type="component" value="Unassembled WGS sequence"/>
</dbReference>
<feature type="domain" description="Small ribosomal subunit protein uS15 N-terminal" evidence="7">
    <location>
        <begin position="1"/>
        <end position="60"/>
    </location>
</feature>
<evidence type="ECO:0000313" key="9">
    <source>
        <dbReference type="Proteomes" id="UP000619545"/>
    </source>
</evidence>
<comment type="subunit">
    <text evidence="4">Part of the 30S ribosomal subunit.</text>
</comment>